<comment type="caution">
    <text evidence="4">The sequence shown here is derived from an EMBL/GenBank/DDBJ whole genome shotgun (WGS) entry which is preliminary data.</text>
</comment>
<name>A0A832YZQ6_9CREN</name>
<keyword evidence="1 3" id="KW-0396">Initiation factor</keyword>
<dbReference type="SUPFAM" id="SSF55909">
    <property type="entry name" value="Pentein"/>
    <property type="match status" value="1"/>
</dbReference>
<dbReference type="HAMAP" id="MF_00032">
    <property type="entry name" value="eIF_6"/>
    <property type="match status" value="1"/>
</dbReference>
<accession>A0A832YZQ6</accession>
<evidence type="ECO:0000313" key="5">
    <source>
        <dbReference type="Proteomes" id="UP000605805"/>
    </source>
</evidence>
<dbReference type="SMART" id="SM00654">
    <property type="entry name" value="eIF6"/>
    <property type="match status" value="1"/>
</dbReference>
<evidence type="ECO:0000313" key="4">
    <source>
        <dbReference type="EMBL" id="HIP57522.1"/>
    </source>
</evidence>
<protein>
    <recommendedName>
        <fullName evidence="3">Translation initiation factor 6</fullName>
        <shortName evidence="3">aIF-6</shortName>
    </recommendedName>
</protein>
<dbReference type="EMBL" id="DQTV01000111">
    <property type="protein sequence ID" value="HIP57522.1"/>
    <property type="molecule type" value="Genomic_DNA"/>
</dbReference>
<dbReference type="GO" id="GO:0003743">
    <property type="term" value="F:translation initiation factor activity"/>
    <property type="evidence" value="ECO:0007669"/>
    <property type="project" value="UniProtKB-UniRule"/>
</dbReference>
<dbReference type="GO" id="GO:0043022">
    <property type="term" value="F:ribosome binding"/>
    <property type="evidence" value="ECO:0007669"/>
    <property type="project" value="InterPro"/>
</dbReference>
<evidence type="ECO:0000256" key="2">
    <source>
        <dbReference type="ARBA" id="ARBA00022917"/>
    </source>
</evidence>
<gene>
    <name evidence="3" type="primary">eif6</name>
    <name evidence="4" type="ORF">EYH02_05620</name>
</gene>
<organism evidence="4 5">
    <name type="scientific">Ignisphaera aggregans</name>
    <dbReference type="NCBI Taxonomy" id="334771"/>
    <lineage>
        <taxon>Archaea</taxon>
        <taxon>Thermoproteota</taxon>
        <taxon>Thermoprotei</taxon>
        <taxon>Desulfurococcales</taxon>
        <taxon>Desulfurococcaceae</taxon>
        <taxon>Ignisphaera</taxon>
    </lineage>
</organism>
<sequence length="222" mass="24190">MPIERINYWGNPNIGVYMFANDKIALVPPNFEDKLEPIVSSVLRVPVLRVSIAGMNIIGVLVVGNNKGILLPAVVREHEYREIKSHFDGNVAIVKSKYTALGNICLVNDRAALIYPEAYEDLKHIVKDVLEVEVVEKGTIANIPTVGSAAFINNKGGLVHPDASEAELDYLSQLFGVRVDVGTVNFGIGFIKSGLVANNYGVLVGDRTTGPEIMRIMQVFGD</sequence>
<comment type="similarity">
    <text evidence="3">Belongs to the eIF-6 family.</text>
</comment>
<dbReference type="GO" id="GO:0042256">
    <property type="term" value="P:cytosolic ribosome assembly"/>
    <property type="evidence" value="ECO:0007669"/>
    <property type="project" value="InterPro"/>
</dbReference>
<evidence type="ECO:0000256" key="3">
    <source>
        <dbReference type="HAMAP-Rule" id="MF_00032"/>
    </source>
</evidence>
<evidence type="ECO:0000256" key="1">
    <source>
        <dbReference type="ARBA" id="ARBA00022540"/>
    </source>
</evidence>
<reference evidence="4" key="1">
    <citation type="journal article" date="2020" name="ISME J.">
        <title>Gammaproteobacteria mediating utilization of methyl-, sulfur- and petroleum organic compounds in deep ocean hydrothermal plumes.</title>
        <authorList>
            <person name="Zhou Z."/>
            <person name="Liu Y."/>
            <person name="Pan J."/>
            <person name="Cron B.R."/>
            <person name="Toner B.M."/>
            <person name="Anantharaman K."/>
            <person name="Breier J.A."/>
            <person name="Dick G.J."/>
            <person name="Li M."/>
        </authorList>
    </citation>
    <scope>NUCLEOTIDE SEQUENCE</scope>
    <source>
        <strain evidence="4">SZUA-1435</strain>
    </source>
</reference>
<dbReference type="Pfam" id="PF01912">
    <property type="entry name" value="eIF-6"/>
    <property type="match status" value="1"/>
</dbReference>
<proteinExistence type="inferred from homology"/>
<comment type="function">
    <text evidence="3">Binds to the 50S ribosomal subunit and prevents its association with the 30S ribosomal subunit to form the 70S initiation complex.</text>
</comment>
<dbReference type="NCBIfam" id="TIGR00323">
    <property type="entry name" value="eIF-6"/>
    <property type="match status" value="1"/>
</dbReference>
<dbReference type="PANTHER" id="PTHR10784">
    <property type="entry name" value="TRANSLATION INITIATION FACTOR 6"/>
    <property type="match status" value="1"/>
</dbReference>
<dbReference type="InterPro" id="IPR002769">
    <property type="entry name" value="eIF6"/>
</dbReference>
<dbReference type="Gene3D" id="3.75.10.10">
    <property type="entry name" value="L-arginine/glycine Amidinotransferase, Chain A"/>
    <property type="match status" value="1"/>
</dbReference>
<dbReference type="Proteomes" id="UP000605805">
    <property type="component" value="Unassembled WGS sequence"/>
</dbReference>
<dbReference type="AlphaFoldDB" id="A0A832YZQ6"/>
<dbReference type="PIRSF" id="PIRSF006413">
    <property type="entry name" value="IF-6"/>
    <property type="match status" value="1"/>
</dbReference>
<keyword evidence="2 3" id="KW-0648">Protein biosynthesis</keyword>